<dbReference type="AlphaFoldDB" id="D7SSU5"/>
<feature type="compositionally biased region" description="Polar residues" evidence="1">
    <location>
        <begin position="1"/>
        <end position="12"/>
    </location>
</feature>
<protein>
    <submittedName>
        <fullName evidence="2">Uncharacterized protein</fullName>
    </submittedName>
</protein>
<dbReference type="InParanoid" id="D7SSU5"/>
<keyword evidence="3" id="KW-1185">Reference proteome</keyword>
<evidence type="ECO:0000256" key="1">
    <source>
        <dbReference type="SAM" id="MobiDB-lite"/>
    </source>
</evidence>
<feature type="compositionally biased region" description="Basic and acidic residues" evidence="1">
    <location>
        <begin position="13"/>
        <end position="23"/>
    </location>
</feature>
<dbReference type="PaxDb" id="29760-VIT_00s0202g00070.t01"/>
<evidence type="ECO:0000313" key="3">
    <source>
        <dbReference type="Proteomes" id="UP000009183"/>
    </source>
</evidence>
<organism evidence="2 3">
    <name type="scientific">Vitis vinifera</name>
    <name type="common">Grape</name>
    <dbReference type="NCBI Taxonomy" id="29760"/>
    <lineage>
        <taxon>Eukaryota</taxon>
        <taxon>Viridiplantae</taxon>
        <taxon>Streptophyta</taxon>
        <taxon>Embryophyta</taxon>
        <taxon>Tracheophyta</taxon>
        <taxon>Spermatophyta</taxon>
        <taxon>Magnoliopsida</taxon>
        <taxon>eudicotyledons</taxon>
        <taxon>Gunneridae</taxon>
        <taxon>Pentapetalae</taxon>
        <taxon>rosids</taxon>
        <taxon>Vitales</taxon>
        <taxon>Vitaceae</taxon>
        <taxon>Viteae</taxon>
        <taxon>Vitis</taxon>
    </lineage>
</organism>
<feature type="region of interest" description="Disordered" evidence="1">
    <location>
        <begin position="1"/>
        <end position="23"/>
    </location>
</feature>
<name>D7SSU5_VITVI</name>
<dbReference type="HOGENOM" id="CLU_3423636_0_0_1"/>
<dbReference type="Proteomes" id="UP000009183">
    <property type="component" value="Unassembled WGS sequence, unordered"/>
</dbReference>
<sequence length="23" mass="2650">MLASPKSPNIESNQREHKQVLEN</sequence>
<gene>
    <name evidence="2" type="ORF">VIT_00s0202g00070</name>
</gene>
<accession>D7SSU5</accession>
<evidence type="ECO:0000313" key="2">
    <source>
        <dbReference type="EMBL" id="CBI18729.3"/>
    </source>
</evidence>
<dbReference type="EMBL" id="FN594989">
    <property type="protein sequence ID" value="CBI18729.3"/>
    <property type="molecule type" value="Genomic_DNA"/>
</dbReference>
<reference evidence="3" key="1">
    <citation type="journal article" date="2007" name="Nature">
        <title>The grapevine genome sequence suggests ancestral hexaploidization in major angiosperm phyla.</title>
        <authorList>
            <consortium name="The French-Italian Public Consortium for Grapevine Genome Characterization."/>
            <person name="Jaillon O."/>
            <person name="Aury J.-M."/>
            <person name="Noel B."/>
            <person name="Policriti A."/>
            <person name="Clepet C."/>
            <person name="Casagrande A."/>
            <person name="Choisne N."/>
            <person name="Aubourg S."/>
            <person name="Vitulo N."/>
            <person name="Jubin C."/>
            <person name="Vezzi A."/>
            <person name="Legeai F."/>
            <person name="Hugueney P."/>
            <person name="Dasilva C."/>
            <person name="Horner D."/>
            <person name="Mica E."/>
            <person name="Jublot D."/>
            <person name="Poulain J."/>
            <person name="Bruyere C."/>
            <person name="Billault A."/>
            <person name="Segurens B."/>
            <person name="Gouyvenoux M."/>
            <person name="Ugarte E."/>
            <person name="Cattonaro F."/>
            <person name="Anthouard V."/>
            <person name="Vico V."/>
            <person name="Del Fabbro C."/>
            <person name="Alaux M."/>
            <person name="Di Gaspero G."/>
            <person name="Dumas V."/>
            <person name="Felice N."/>
            <person name="Paillard S."/>
            <person name="Juman I."/>
            <person name="Moroldo M."/>
            <person name="Scalabrin S."/>
            <person name="Canaguier A."/>
            <person name="Le Clainche I."/>
            <person name="Malacrida G."/>
            <person name="Durand E."/>
            <person name="Pesole G."/>
            <person name="Laucou V."/>
            <person name="Chatelet P."/>
            <person name="Merdinoglu D."/>
            <person name="Delledonne M."/>
            <person name="Pezzotti M."/>
            <person name="Lecharny A."/>
            <person name="Scarpelli C."/>
            <person name="Artiguenave F."/>
            <person name="Pe M.E."/>
            <person name="Valle G."/>
            <person name="Morgante M."/>
            <person name="Caboche M."/>
            <person name="Adam-Blondon A.-F."/>
            <person name="Weissenbach J."/>
            <person name="Quetier F."/>
            <person name="Wincker P."/>
        </authorList>
    </citation>
    <scope>NUCLEOTIDE SEQUENCE [LARGE SCALE GENOMIC DNA]</scope>
    <source>
        <strain evidence="3">cv. Pinot noir / PN40024</strain>
    </source>
</reference>
<proteinExistence type="predicted"/>